<dbReference type="EMBL" id="WVTJ01000025">
    <property type="protein sequence ID" value="MXS53449.1"/>
    <property type="molecule type" value="Genomic_DNA"/>
</dbReference>
<evidence type="ECO:0000313" key="8">
    <source>
        <dbReference type="Proteomes" id="UP000292223"/>
    </source>
</evidence>
<evidence type="ECO:0000313" key="1">
    <source>
        <dbReference type="EMBL" id="MXS53449.1"/>
    </source>
</evidence>
<evidence type="ECO:0000313" key="9">
    <source>
        <dbReference type="Proteomes" id="UP000305511"/>
    </source>
</evidence>
<protein>
    <submittedName>
        <fullName evidence="4">Uncharacterized protein</fullName>
    </submittedName>
</protein>
<dbReference type="Proteomes" id="UP000244140">
    <property type="component" value="Unassembled WGS sequence"/>
</dbReference>
<reference evidence="3 7" key="2">
    <citation type="submission" date="2018-10" db="EMBL/GenBank/DDBJ databases">
        <title>Genotypes and phenotypes of Enterococci isolated from broiler chickens.</title>
        <authorList>
            <person name="Muhammad A.R."/>
            <person name="Diarra M.S."/>
        </authorList>
    </citation>
    <scope>NUCLEOTIDE SEQUENCE [LARGE SCALE GENOMIC DNA]</scope>
    <source>
        <strain evidence="3 7">LIT2 A36'</strain>
    </source>
</reference>
<evidence type="ECO:0000313" key="5">
    <source>
        <dbReference type="EMBL" id="TKK89687.1"/>
    </source>
</evidence>
<evidence type="ECO:0000313" key="6">
    <source>
        <dbReference type="Proteomes" id="UP000244140"/>
    </source>
</evidence>
<dbReference type="EMBL" id="RKMZ01000001">
    <property type="protein sequence ID" value="ROX35477.1"/>
    <property type="molecule type" value="Genomic_DNA"/>
</dbReference>
<organism evidence="4 8">
    <name type="scientific">Enterococcus faecalis</name>
    <name type="common">Streptococcus faecalis</name>
    <dbReference type="NCBI Taxonomy" id="1351"/>
    <lineage>
        <taxon>Bacteria</taxon>
        <taxon>Bacillati</taxon>
        <taxon>Bacillota</taxon>
        <taxon>Bacilli</taxon>
        <taxon>Lactobacillales</taxon>
        <taxon>Enterococcaceae</taxon>
        <taxon>Enterococcus</taxon>
    </lineage>
</organism>
<reference evidence="4 8" key="4">
    <citation type="submission" date="2019-02" db="EMBL/GenBank/DDBJ databases">
        <title>From farm to fork: dissemination of Tn554::fexA-optrA in linezolid-resistant Enterococcus faecalis clones from chicken feces and meat in Tunisia.</title>
        <authorList>
            <person name="Tedim A.P."/>
            <person name="Elghaieb H."/>
            <person name="Abbassi M.S."/>
            <person name="Novais C."/>
            <person name="Hassen A."/>
            <person name="Peixe L."/>
            <person name="Freitas A.R."/>
        </authorList>
    </citation>
    <scope>NUCLEOTIDE SEQUENCE [LARGE SCALE GENOMIC DNA]</scope>
    <source>
        <strain evidence="4 8">728T</strain>
    </source>
</reference>
<comment type="caution">
    <text evidence="4">The sequence shown here is derived from an EMBL/GenBank/DDBJ whole genome shotgun (WGS) entry which is preliminary data.</text>
</comment>
<reference evidence="2 6" key="1">
    <citation type="submission" date="2018-04" db="EMBL/GenBank/DDBJ databases">
        <authorList>
            <person name="Van Tyne D."/>
        </authorList>
    </citation>
    <scope>NUCLEOTIDE SEQUENCE [LARGE SCALE GENOMIC DNA]</scope>
    <source>
        <strain evidence="2 6">B2535</strain>
    </source>
</reference>
<dbReference type="Proteomes" id="UP000281488">
    <property type="component" value="Unassembled WGS sequence"/>
</dbReference>
<dbReference type="EMBL" id="PZZH01000001">
    <property type="protein sequence ID" value="PTN77191.1"/>
    <property type="molecule type" value="Genomic_DNA"/>
</dbReference>
<evidence type="ECO:0000313" key="4">
    <source>
        <dbReference type="EMBL" id="RYU28960.1"/>
    </source>
</evidence>
<reference evidence="5 9" key="3">
    <citation type="submission" date="2019-02" db="EMBL/GenBank/DDBJ databases">
        <title>Bacteria dissemination in different level of health care in South Africa: the effectiveness of infections prevention and control.</title>
        <authorList>
            <person name="Shobo C."/>
            <person name="Amoako D.G."/>
            <person name="Allam M."/>
            <person name="Ismail A."/>
            <person name="Bester L.A."/>
            <person name="Essack S.Y."/>
        </authorList>
    </citation>
    <scope>NUCLEOTIDE SEQUENCE [LARGE SCALE GENOMIC DNA]</scope>
    <source>
        <strain evidence="5 9">2SIL2</strain>
    </source>
</reference>
<reference evidence="1 10" key="5">
    <citation type="submission" date="2019-04" db="EMBL/GenBank/DDBJ databases">
        <title>Step-wise assembly of the neonatal virome modulated by breast feeding.</title>
        <authorList>
            <person name="Liang G."/>
            <person name="Bushman F."/>
        </authorList>
    </citation>
    <scope>NUCLEOTIDE SEQUENCE [LARGE SCALE GENOMIC DNA]</scope>
    <source>
        <strain evidence="1 10">E3754</strain>
    </source>
</reference>
<evidence type="ECO:0000313" key="7">
    <source>
        <dbReference type="Proteomes" id="UP000281488"/>
    </source>
</evidence>
<evidence type="ECO:0000313" key="10">
    <source>
        <dbReference type="Proteomes" id="UP000429730"/>
    </source>
</evidence>
<proteinExistence type="predicted"/>
<dbReference type="Proteomes" id="UP000292223">
    <property type="component" value="Unassembled WGS sequence"/>
</dbReference>
<gene>
    <name evidence="2" type="ORF">DAI13_05395</name>
    <name evidence="3" type="ORF">EGW16_03805</name>
    <name evidence="4" type="ORF">EU507_16070</name>
    <name evidence="5" type="ORF">EY666_04280</name>
    <name evidence="1" type="ORF">GTI81_12125</name>
</gene>
<evidence type="ECO:0000313" key="3">
    <source>
        <dbReference type="EMBL" id="ROX35477.1"/>
    </source>
</evidence>
<name>A0A1Q8J6D0_ENTFL</name>
<accession>A0A1Q8J6D0</accession>
<sequence>MTFLIAPFTLFSIRKAVMSMYAIKFFHGYLTADGKRTRDKSGCLVYHSEKEAQKLADKIGGRVKKIG</sequence>
<dbReference type="Proteomes" id="UP000429730">
    <property type="component" value="Unassembled WGS sequence"/>
</dbReference>
<dbReference type="RefSeq" id="WP_002358151.1">
    <property type="nucleotide sequence ID" value="NZ_CP128464.1"/>
</dbReference>
<dbReference type="EMBL" id="SEWT01000018">
    <property type="protein sequence ID" value="RYU28960.1"/>
    <property type="molecule type" value="Genomic_DNA"/>
</dbReference>
<evidence type="ECO:0000313" key="2">
    <source>
        <dbReference type="EMBL" id="PTN77191.1"/>
    </source>
</evidence>
<dbReference type="Proteomes" id="UP000305511">
    <property type="component" value="Unassembled WGS sequence"/>
</dbReference>
<dbReference type="EMBL" id="SIYF01000089">
    <property type="protein sequence ID" value="TKK89687.1"/>
    <property type="molecule type" value="Genomic_DNA"/>
</dbReference>
<dbReference type="AlphaFoldDB" id="A0A1Q8J6D0"/>